<keyword evidence="2" id="KW-1185">Reference proteome</keyword>
<name>A0ABT8F5L0_9BACT</name>
<sequence length="95" mass="11219">MSDAIQTETLQLLQHFTGIQPQWEEAEKKLQGYILYLLEKDIQSLYNLLYRIDVSETKVRAIFGGFSDDIATDITRLILERIQQKAELRLRYKNK</sequence>
<accession>A0ABT8F5L0</accession>
<gene>
    <name evidence="1" type="ORF">QWY31_09600</name>
</gene>
<reference evidence="1" key="1">
    <citation type="submission" date="2023-06" db="EMBL/GenBank/DDBJ databases">
        <title>Cytophagales bacterium Strain LB-30, isolated from soil.</title>
        <authorList>
            <person name="Liu B."/>
        </authorList>
    </citation>
    <scope>NUCLEOTIDE SEQUENCE</scope>
    <source>
        <strain evidence="1">LB-30</strain>
    </source>
</reference>
<evidence type="ECO:0000313" key="2">
    <source>
        <dbReference type="Proteomes" id="UP001168552"/>
    </source>
</evidence>
<dbReference type="EMBL" id="JAUHJS010000004">
    <property type="protein sequence ID" value="MDN4165757.1"/>
    <property type="molecule type" value="Genomic_DNA"/>
</dbReference>
<dbReference type="Proteomes" id="UP001168552">
    <property type="component" value="Unassembled WGS sequence"/>
</dbReference>
<dbReference type="RefSeq" id="WP_320004287.1">
    <property type="nucleotide sequence ID" value="NZ_JAUHJS010000004.1"/>
</dbReference>
<proteinExistence type="predicted"/>
<comment type="caution">
    <text evidence="1">The sequence shown here is derived from an EMBL/GenBank/DDBJ whole genome shotgun (WGS) entry which is preliminary data.</text>
</comment>
<evidence type="ECO:0008006" key="3">
    <source>
        <dbReference type="Google" id="ProtNLM"/>
    </source>
</evidence>
<evidence type="ECO:0000313" key="1">
    <source>
        <dbReference type="EMBL" id="MDN4165757.1"/>
    </source>
</evidence>
<protein>
    <recommendedName>
        <fullName evidence="3">Flagellar protein FliT</fullName>
    </recommendedName>
</protein>
<organism evidence="1 2">
    <name type="scientific">Shiella aurantiaca</name>
    <dbReference type="NCBI Taxonomy" id="3058365"/>
    <lineage>
        <taxon>Bacteria</taxon>
        <taxon>Pseudomonadati</taxon>
        <taxon>Bacteroidota</taxon>
        <taxon>Cytophagia</taxon>
        <taxon>Cytophagales</taxon>
        <taxon>Shiellaceae</taxon>
        <taxon>Shiella</taxon>
    </lineage>
</organism>